<sequence>MILKYQEIASDLLTKINNAFFTNKLPPEPELMHMYMVSRNTIRNALNVLVTRGVLRRVQGSGYYINQTLPFSGYILDLADKKGINEIYQRLLKTSPKTKVLKLFQENPSVELKKLLACDDAEKVYHVMRVHSSSLDKNLTILEETYLRCSFVPYLPTKACKSSITKFIEKTYNWHIKSALTYFSLHDLTNIEAELMQLPAGKTVLQREEINYQDNEIPISFAKNYYPATNLKFLTRTVDELE</sequence>
<keyword evidence="1" id="KW-0805">Transcription regulation</keyword>
<protein>
    <submittedName>
        <fullName evidence="5">GntR family transcriptional regulator</fullName>
    </submittedName>
</protein>
<reference evidence="5 6" key="1">
    <citation type="journal article" date="2023" name="Int. J. Syst. Evol. Microbiol.">
        <title>Ligilactobacillus ubinensis sp. nov., a novel species isolated from the wild ferment of a durian fruit (Durio zibethinus).</title>
        <authorList>
            <person name="Heng Y.C."/>
            <person name="Menon N."/>
            <person name="Chen B."/>
            <person name="Loo B.Z.L."/>
            <person name="Wong G.W.J."/>
            <person name="Lim A.C.H."/>
            <person name="Silvaraju S."/>
            <person name="Kittelmann S."/>
        </authorList>
    </citation>
    <scope>NUCLEOTIDE SEQUENCE [LARGE SCALE GENOMIC DNA]</scope>
    <source>
        <strain evidence="5 6">WILCCON 0076</strain>
    </source>
</reference>
<evidence type="ECO:0000259" key="4">
    <source>
        <dbReference type="PROSITE" id="PS50949"/>
    </source>
</evidence>
<keyword evidence="2" id="KW-0238">DNA-binding</keyword>
<evidence type="ECO:0000313" key="6">
    <source>
        <dbReference type="Proteomes" id="UP001139006"/>
    </source>
</evidence>
<dbReference type="GO" id="GO:0003677">
    <property type="term" value="F:DNA binding"/>
    <property type="evidence" value="ECO:0007669"/>
    <property type="project" value="UniProtKB-KW"/>
</dbReference>
<dbReference type="Gene3D" id="3.40.1410.10">
    <property type="entry name" value="Chorismate lyase-like"/>
    <property type="match status" value="1"/>
</dbReference>
<organism evidence="5 6">
    <name type="scientific">Ligilactobacillus ubinensis</name>
    <dbReference type="NCBI Taxonomy" id="2876789"/>
    <lineage>
        <taxon>Bacteria</taxon>
        <taxon>Bacillati</taxon>
        <taxon>Bacillota</taxon>
        <taxon>Bacilli</taxon>
        <taxon>Lactobacillales</taxon>
        <taxon>Lactobacillaceae</taxon>
        <taxon>Ligilactobacillus</taxon>
    </lineage>
</organism>
<dbReference type="GO" id="GO:0045892">
    <property type="term" value="P:negative regulation of DNA-templated transcription"/>
    <property type="evidence" value="ECO:0007669"/>
    <property type="project" value="TreeGrafter"/>
</dbReference>
<dbReference type="GO" id="GO:0003700">
    <property type="term" value="F:DNA-binding transcription factor activity"/>
    <property type="evidence" value="ECO:0007669"/>
    <property type="project" value="InterPro"/>
</dbReference>
<dbReference type="InterPro" id="IPR028978">
    <property type="entry name" value="Chorismate_lyase_/UTRA_dom_sf"/>
</dbReference>
<dbReference type="InterPro" id="IPR000524">
    <property type="entry name" value="Tscrpt_reg_HTH_GntR"/>
</dbReference>
<dbReference type="PANTHER" id="PTHR44846:SF1">
    <property type="entry name" value="MANNOSYL-D-GLYCERATE TRANSPORT_METABOLISM SYSTEM REPRESSOR MNGR-RELATED"/>
    <property type="match status" value="1"/>
</dbReference>
<dbReference type="Proteomes" id="UP001139006">
    <property type="component" value="Unassembled WGS sequence"/>
</dbReference>
<dbReference type="PANTHER" id="PTHR44846">
    <property type="entry name" value="MANNOSYL-D-GLYCERATE TRANSPORT/METABOLISM SYSTEM REPRESSOR MNGR-RELATED"/>
    <property type="match status" value="1"/>
</dbReference>
<dbReference type="Pfam" id="PF07702">
    <property type="entry name" value="UTRA"/>
    <property type="match status" value="1"/>
</dbReference>
<evidence type="ECO:0000256" key="2">
    <source>
        <dbReference type="ARBA" id="ARBA00023125"/>
    </source>
</evidence>
<dbReference type="SMART" id="SM00345">
    <property type="entry name" value="HTH_GNTR"/>
    <property type="match status" value="1"/>
</dbReference>
<dbReference type="PROSITE" id="PS50949">
    <property type="entry name" value="HTH_GNTR"/>
    <property type="match status" value="1"/>
</dbReference>
<accession>A0A9X2FKP8</accession>
<dbReference type="EMBL" id="JAIULA010000018">
    <property type="protein sequence ID" value="MCP0887464.1"/>
    <property type="molecule type" value="Genomic_DNA"/>
</dbReference>
<dbReference type="InterPro" id="IPR050679">
    <property type="entry name" value="Bact_HTH_transcr_reg"/>
</dbReference>
<dbReference type="InterPro" id="IPR036390">
    <property type="entry name" value="WH_DNA-bd_sf"/>
</dbReference>
<dbReference type="Pfam" id="PF00392">
    <property type="entry name" value="GntR"/>
    <property type="match status" value="1"/>
</dbReference>
<dbReference type="SUPFAM" id="SSF64288">
    <property type="entry name" value="Chorismate lyase-like"/>
    <property type="match status" value="1"/>
</dbReference>
<proteinExistence type="predicted"/>
<dbReference type="RefSeq" id="WP_253361347.1">
    <property type="nucleotide sequence ID" value="NZ_JAIULA010000018.1"/>
</dbReference>
<dbReference type="InterPro" id="IPR036388">
    <property type="entry name" value="WH-like_DNA-bd_sf"/>
</dbReference>
<dbReference type="InterPro" id="IPR011663">
    <property type="entry name" value="UTRA"/>
</dbReference>
<evidence type="ECO:0000256" key="3">
    <source>
        <dbReference type="ARBA" id="ARBA00023163"/>
    </source>
</evidence>
<dbReference type="PRINTS" id="PR00035">
    <property type="entry name" value="HTHGNTR"/>
</dbReference>
<keyword evidence="3" id="KW-0804">Transcription</keyword>
<comment type="caution">
    <text evidence="5">The sequence shown here is derived from an EMBL/GenBank/DDBJ whole genome shotgun (WGS) entry which is preliminary data.</text>
</comment>
<dbReference type="SUPFAM" id="SSF46785">
    <property type="entry name" value="Winged helix' DNA-binding domain"/>
    <property type="match status" value="1"/>
</dbReference>
<name>A0A9X2FKP8_9LACO</name>
<dbReference type="CDD" id="cd07377">
    <property type="entry name" value="WHTH_GntR"/>
    <property type="match status" value="1"/>
</dbReference>
<keyword evidence="6" id="KW-1185">Reference proteome</keyword>
<dbReference type="AlphaFoldDB" id="A0A9X2FKP8"/>
<dbReference type="SMART" id="SM00866">
    <property type="entry name" value="UTRA"/>
    <property type="match status" value="1"/>
</dbReference>
<evidence type="ECO:0000256" key="1">
    <source>
        <dbReference type="ARBA" id="ARBA00023015"/>
    </source>
</evidence>
<feature type="domain" description="HTH gntR-type" evidence="4">
    <location>
        <begin position="2"/>
        <end position="68"/>
    </location>
</feature>
<gene>
    <name evidence="5" type="ORF">LB941_08955</name>
</gene>
<dbReference type="Gene3D" id="1.10.10.10">
    <property type="entry name" value="Winged helix-like DNA-binding domain superfamily/Winged helix DNA-binding domain"/>
    <property type="match status" value="1"/>
</dbReference>
<evidence type="ECO:0000313" key="5">
    <source>
        <dbReference type="EMBL" id="MCP0887464.1"/>
    </source>
</evidence>